<name>A0A2S5DKK3_9NEIS</name>
<dbReference type="InterPro" id="IPR015797">
    <property type="entry name" value="NUDIX_hydrolase-like_dom_sf"/>
</dbReference>
<dbReference type="InterPro" id="IPR034660">
    <property type="entry name" value="DinB/YfiT-like"/>
</dbReference>
<dbReference type="Pfam" id="PF00293">
    <property type="entry name" value="NUDIX"/>
    <property type="match status" value="1"/>
</dbReference>
<proteinExistence type="predicted"/>
<keyword evidence="3" id="KW-0460">Magnesium</keyword>
<dbReference type="SUPFAM" id="SSF55811">
    <property type="entry name" value="Nudix"/>
    <property type="match status" value="1"/>
</dbReference>
<dbReference type="SUPFAM" id="SSF109854">
    <property type="entry name" value="DinB/YfiT-like putative metalloenzymes"/>
    <property type="match status" value="1"/>
</dbReference>
<evidence type="ECO:0000256" key="3">
    <source>
        <dbReference type="ARBA" id="ARBA00022842"/>
    </source>
</evidence>
<evidence type="ECO:0000256" key="2">
    <source>
        <dbReference type="ARBA" id="ARBA00022801"/>
    </source>
</evidence>
<dbReference type="Gene3D" id="3.90.79.10">
    <property type="entry name" value="Nucleoside Triphosphate Pyrophosphohydrolase"/>
    <property type="match status" value="1"/>
</dbReference>
<accession>A0A2S5DKK3</accession>
<evidence type="ECO:0000256" key="1">
    <source>
        <dbReference type="ARBA" id="ARBA00001946"/>
    </source>
</evidence>
<dbReference type="Gene3D" id="1.20.120.450">
    <property type="entry name" value="dinb family like domain"/>
    <property type="match status" value="1"/>
</dbReference>
<dbReference type="PROSITE" id="PS00893">
    <property type="entry name" value="NUDIX_BOX"/>
    <property type="match status" value="1"/>
</dbReference>
<dbReference type="GO" id="GO:0016787">
    <property type="term" value="F:hydrolase activity"/>
    <property type="evidence" value="ECO:0007669"/>
    <property type="project" value="UniProtKB-KW"/>
</dbReference>
<comment type="caution">
    <text evidence="5">The sequence shown here is derived from an EMBL/GenBank/DDBJ whole genome shotgun (WGS) entry which is preliminary data.</text>
</comment>
<dbReference type="Pfam" id="PF12867">
    <property type="entry name" value="DinB_2"/>
    <property type="match status" value="1"/>
</dbReference>
<keyword evidence="6" id="KW-1185">Reference proteome</keyword>
<protein>
    <recommendedName>
        <fullName evidence="4">Nudix hydrolase domain-containing protein</fullName>
    </recommendedName>
</protein>
<dbReference type="Proteomes" id="UP000237082">
    <property type="component" value="Unassembled WGS sequence"/>
</dbReference>
<comment type="cofactor">
    <cofactor evidence="1">
        <name>Mg(2+)</name>
        <dbReference type="ChEBI" id="CHEBI:18420"/>
    </cofactor>
</comment>
<evidence type="ECO:0000313" key="6">
    <source>
        <dbReference type="Proteomes" id="UP000237082"/>
    </source>
</evidence>
<dbReference type="InterPro" id="IPR024775">
    <property type="entry name" value="DinB-like"/>
</dbReference>
<dbReference type="InterPro" id="IPR020084">
    <property type="entry name" value="NUDIX_hydrolase_CS"/>
</dbReference>
<dbReference type="AlphaFoldDB" id="A0A2S5DKK3"/>
<sequence length="446" mass="48854">MPMISFCAVCLENDMRQRIAAGVIVERAGKILMVRHRKPGAYDFWVAPGGGAIEDEALADAAAREAWEECGLRVRIGPLLYIEEFASPETRECKFWFAGELLGGVIDCSAEEAAREHIVEAAWLAREDFSGKTVFPPMLLDDYWRDRERGVAAPRRAALRRLAADGFLLSRVPILLFSYWISYVCFDRDFAREGCAGRAGRGRRLGADAAAMPGRARLSAVGGLPFPEQCGAVRAGGALAEPRALGGARPVGSDPDYLFAGSAAARRARRASERHAGEGGVTLDHPLLLQAYSQLLIQLEELPVFLRKTLAGLPAEAWGRLPAEDGSPLLEHVWHVHDCETDLYGMRIRRVLSEERPLLPPMSVSGWPAERAYHLRDGEAGIAAFAAQRAELLAQLKRVEPAQLGRAGVRGDGTEVNLLGLVEQLAEHDRDHRWRVAAILRGYAGL</sequence>
<reference evidence="6" key="1">
    <citation type="submission" date="2018-02" db="EMBL/GenBank/DDBJ databases">
        <authorList>
            <person name="O'Hara-Hanley K."/>
            <person name="Soby S."/>
        </authorList>
    </citation>
    <scope>NUCLEOTIDE SEQUENCE [LARGE SCALE GENOMIC DNA]</scope>
    <source>
        <strain evidence="6">MWU14-2602</strain>
    </source>
</reference>
<evidence type="ECO:0000259" key="4">
    <source>
        <dbReference type="PROSITE" id="PS51462"/>
    </source>
</evidence>
<feature type="domain" description="Nudix hydrolase" evidence="4">
    <location>
        <begin position="16"/>
        <end position="146"/>
    </location>
</feature>
<keyword evidence="2" id="KW-0378">Hydrolase</keyword>
<dbReference type="PANTHER" id="PTHR43046:SF12">
    <property type="entry name" value="GDP-MANNOSE MANNOSYL HYDROLASE"/>
    <property type="match status" value="1"/>
</dbReference>
<gene>
    <name evidence="5" type="ORF">C2I19_02550</name>
</gene>
<organism evidence="5 6">
    <name type="scientific">Chromobacterium alticapitis</name>
    <dbReference type="NCBI Taxonomy" id="2073169"/>
    <lineage>
        <taxon>Bacteria</taxon>
        <taxon>Pseudomonadati</taxon>
        <taxon>Pseudomonadota</taxon>
        <taxon>Betaproteobacteria</taxon>
        <taxon>Neisseriales</taxon>
        <taxon>Chromobacteriaceae</taxon>
        <taxon>Chromobacterium</taxon>
    </lineage>
</organism>
<dbReference type="PROSITE" id="PS51462">
    <property type="entry name" value="NUDIX"/>
    <property type="match status" value="1"/>
</dbReference>
<dbReference type="InterPro" id="IPR000086">
    <property type="entry name" value="NUDIX_hydrolase_dom"/>
</dbReference>
<evidence type="ECO:0000313" key="5">
    <source>
        <dbReference type="EMBL" id="POZ63532.1"/>
    </source>
</evidence>
<dbReference type="PANTHER" id="PTHR43046">
    <property type="entry name" value="GDP-MANNOSE MANNOSYL HYDROLASE"/>
    <property type="match status" value="1"/>
</dbReference>
<dbReference type="EMBL" id="PQWB01000011">
    <property type="protein sequence ID" value="POZ63532.1"/>
    <property type="molecule type" value="Genomic_DNA"/>
</dbReference>